<protein>
    <submittedName>
        <fullName evidence="8">Flavocytochrome c</fullName>
    </submittedName>
</protein>
<proteinExistence type="inferred from homology"/>
<dbReference type="Pfam" id="PF00890">
    <property type="entry name" value="FAD_binding_2"/>
    <property type="match status" value="1"/>
</dbReference>
<accession>A0ABQ1T2P7</accession>
<dbReference type="InterPro" id="IPR036188">
    <property type="entry name" value="FAD/NAD-bd_sf"/>
</dbReference>
<keyword evidence="4 6" id="KW-0274">FAD</keyword>
<dbReference type="SUPFAM" id="SSF51905">
    <property type="entry name" value="FAD/NAD(P)-binding domain"/>
    <property type="match status" value="1"/>
</dbReference>
<name>A0ABQ1T2P7_9GAMM</name>
<organism evidence="8 9">
    <name type="scientific">Shewanella carassii</name>
    <dbReference type="NCBI Taxonomy" id="1987584"/>
    <lineage>
        <taxon>Bacteria</taxon>
        <taxon>Pseudomonadati</taxon>
        <taxon>Pseudomonadota</taxon>
        <taxon>Gammaproteobacteria</taxon>
        <taxon>Alteromonadales</taxon>
        <taxon>Shewanellaceae</taxon>
        <taxon>Shewanella</taxon>
    </lineage>
</organism>
<dbReference type="Gene3D" id="3.50.50.60">
    <property type="entry name" value="FAD/NAD(P)-binding domain"/>
    <property type="match status" value="1"/>
</dbReference>
<keyword evidence="3 6" id="KW-0285">Flavoprotein</keyword>
<evidence type="ECO:0000256" key="3">
    <source>
        <dbReference type="ARBA" id="ARBA00022630"/>
    </source>
</evidence>
<evidence type="ECO:0000313" key="9">
    <source>
        <dbReference type="Proteomes" id="UP000606498"/>
    </source>
</evidence>
<evidence type="ECO:0000256" key="5">
    <source>
        <dbReference type="ARBA" id="ARBA00023002"/>
    </source>
</evidence>
<evidence type="ECO:0000256" key="6">
    <source>
        <dbReference type="RuleBase" id="RU366062"/>
    </source>
</evidence>
<evidence type="ECO:0000313" key="8">
    <source>
        <dbReference type="EMBL" id="GGE80603.1"/>
    </source>
</evidence>
<keyword evidence="9" id="KW-1185">Reference proteome</keyword>
<dbReference type="NCBIfam" id="TIGR01813">
    <property type="entry name" value="flavo_cyto_c"/>
    <property type="match status" value="1"/>
</dbReference>
<sequence>MNAKVTQSRRAFLKGGLAVSALGLAPVALAADKSSKPQVQWDETFDVVVVGSGLAGTCAAIRAKEQGAADTIIIEKMPVLGGTSAISGLNFSVVNSHLQQRDGIQDSAELFAEDISRAGGFQNHRNLTLTMAETTTRVLPWAIERGCRFHDKLKSLGGHSVPRTLYPVNGGGKGILRPLRAFYTQELQGEIRRRVKFEQLIQNENGDVLGLQVREQYHFDPALANDDRDNRSGIIKHYRVRKGVVMAVGGYSRDVEFRSAEFPNIREYIPTTTHRGATAGALKALVAAGAQTVHLSLMRFAFDIPTEDLQWGALVDPASGKRFISERNNRQVVAEAICNIMDRNNGRFPLNIYDQDGIDNFHDKQRLHLALEEGMMQRYDTLEALAQGEGIDLPGLKATLKQYNADAQIGTDSQFGKDFKALKQVSVKRAPFYAIKARPKFNYTQGGVLINEQAQVISLTTGRAIKGLYACGEATGGLFGRIRLTACSCPDAFAFGVIAGEQVAKA</sequence>
<comment type="subcellular location">
    <subcellularLocation>
        <location evidence="2">Cell envelope</location>
    </subcellularLocation>
</comment>
<dbReference type="PANTHER" id="PTHR43400">
    <property type="entry name" value="FUMARATE REDUCTASE"/>
    <property type="match status" value="1"/>
</dbReference>
<dbReference type="InterPro" id="IPR003953">
    <property type="entry name" value="FAD-dep_OxRdtase_2_FAD-bd"/>
</dbReference>
<feature type="signal peptide" evidence="6">
    <location>
        <begin position="1"/>
        <end position="30"/>
    </location>
</feature>
<feature type="domain" description="FAD-dependent oxidoreductase 2 FAD-binding" evidence="7">
    <location>
        <begin position="46"/>
        <end position="481"/>
    </location>
</feature>
<dbReference type="PROSITE" id="PS51318">
    <property type="entry name" value="TAT"/>
    <property type="match status" value="1"/>
</dbReference>
<evidence type="ECO:0000259" key="7">
    <source>
        <dbReference type="Pfam" id="PF00890"/>
    </source>
</evidence>
<evidence type="ECO:0000256" key="1">
    <source>
        <dbReference type="ARBA" id="ARBA00001974"/>
    </source>
</evidence>
<dbReference type="EMBL" id="BMKO01000005">
    <property type="protein sequence ID" value="GGE80603.1"/>
    <property type="molecule type" value="Genomic_DNA"/>
</dbReference>
<reference evidence="9" key="1">
    <citation type="journal article" date="2019" name="Int. J. Syst. Evol. Microbiol.">
        <title>The Global Catalogue of Microorganisms (GCM) 10K type strain sequencing project: providing services to taxonomists for standard genome sequencing and annotation.</title>
        <authorList>
            <consortium name="The Broad Institute Genomics Platform"/>
            <consortium name="The Broad Institute Genome Sequencing Center for Infectious Disease"/>
            <person name="Wu L."/>
            <person name="Ma J."/>
        </authorList>
    </citation>
    <scope>NUCLEOTIDE SEQUENCE [LARGE SCALE GENOMIC DNA]</scope>
    <source>
        <strain evidence="9">CGMCC 1.16033</strain>
    </source>
</reference>
<evidence type="ECO:0000256" key="4">
    <source>
        <dbReference type="ARBA" id="ARBA00022827"/>
    </source>
</evidence>
<dbReference type="Gene3D" id="3.90.700.10">
    <property type="entry name" value="Succinate dehydrogenase/fumarate reductase flavoprotein, catalytic domain"/>
    <property type="match status" value="1"/>
</dbReference>
<gene>
    <name evidence="8" type="ORF">GCM10011520_21400</name>
</gene>
<evidence type="ECO:0000256" key="2">
    <source>
        <dbReference type="ARBA" id="ARBA00004196"/>
    </source>
</evidence>
<comment type="cofactor">
    <cofactor evidence="1">
        <name>FAD</name>
        <dbReference type="ChEBI" id="CHEBI:57692"/>
    </cofactor>
</comment>
<comment type="caution">
    <text evidence="8">The sequence shown here is derived from an EMBL/GenBank/DDBJ whole genome shotgun (WGS) entry which is preliminary data.</text>
</comment>
<keyword evidence="5 6" id="KW-0560">Oxidoreductase</keyword>
<dbReference type="PANTHER" id="PTHR43400:SF7">
    <property type="entry name" value="FAD-DEPENDENT OXIDOREDUCTASE 2 FAD BINDING DOMAIN-CONTAINING PROTEIN"/>
    <property type="match status" value="1"/>
</dbReference>
<dbReference type="Proteomes" id="UP000606498">
    <property type="component" value="Unassembled WGS sequence"/>
</dbReference>
<dbReference type="PRINTS" id="PR00411">
    <property type="entry name" value="PNDRDTASEI"/>
</dbReference>
<keyword evidence="6" id="KW-0732">Signal</keyword>
<dbReference type="SUPFAM" id="SSF56425">
    <property type="entry name" value="Succinate dehydrogenase/fumarate reductase flavoprotein, catalytic domain"/>
    <property type="match status" value="1"/>
</dbReference>
<dbReference type="InterPro" id="IPR010960">
    <property type="entry name" value="Flavocytochrome_c"/>
</dbReference>
<dbReference type="InterPro" id="IPR027477">
    <property type="entry name" value="Succ_DH/fumarate_Rdtase_cat_sf"/>
</dbReference>
<feature type="chain" id="PRO_5044956168" evidence="6">
    <location>
        <begin position="31"/>
        <end position="506"/>
    </location>
</feature>
<comment type="similarity">
    <text evidence="6">Belongs to the FAD-dependent oxidoreductase 2 family. FRD/SDH subfamily.</text>
</comment>
<dbReference type="InterPro" id="IPR050315">
    <property type="entry name" value="FAD-oxidoreductase_2"/>
</dbReference>
<dbReference type="InterPro" id="IPR006311">
    <property type="entry name" value="TAT_signal"/>
</dbReference>
<dbReference type="RefSeq" id="WP_157929060.1">
    <property type="nucleotide sequence ID" value="NZ_BMKO01000005.1"/>
</dbReference>